<dbReference type="CDD" id="cd06454">
    <property type="entry name" value="KBL_like"/>
    <property type="match status" value="1"/>
</dbReference>
<dbReference type="STRING" id="1888891.DSOL_0223"/>
<dbReference type="Pfam" id="PF00155">
    <property type="entry name" value="Aminotran_1_2"/>
    <property type="match status" value="1"/>
</dbReference>
<dbReference type="AlphaFoldDB" id="A0A1Q8R341"/>
<dbReference type="GO" id="GO:0030170">
    <property type="term" value="F:pyridoxal phosphate binding"/>
    <property type="evidence" value="ECO:0007669"/>
    <property type="project" value="InterPro"/>
</dbReference>
<comment type="cofactor">
    <cofactor evidence="1 10 11">
        <name>pyridoxal 5'-phosphate</name>
        <dbReference type="ChEBI" id="CHEBI:597326"/>
    </cofactor>
</comment>
<keyword evidence="7" id="KW-0093">Biotin biosynthesis</keyword>
<name>A0A1Q8R341_9FIRM</name>
<dbReference type="GO" id="GO:0009102">
    <property type="term" value="P:biotin biosynthetic process"/>
    <property type="evidence" value="ECO:0007669"/>
    <property type="project" value="UniProtKB-UniRule"/>
</dbReference>
<evidence type="ECO:0000256" key="4">
    <source>
        <dbReference type="ARBA" id="ARBA00010008"/>
    </source>
</evidence>
<dbReference type="InterPro" id="IPR050087">
    <property type="entry name" value="AON_synthase_class-II"/>
</dbReference>
<dbReference type="SUPFAM" id="SSF53383">
    <property type="entry name" value="PLP-dependent transferases"/>
    <property type="match status" value="1"/>
</dbReference>
<dbReference type="RefSeq" id="WP_075363053.1">
    <property type="nucleotide sequence ID" value="NZ_MLBF01000001.1"/>
</dbReference>
<dbReference type="FunFam" id="3.40.640.10:FF:000006">
    <property type="entry name" value="5-aminolevulinate synthase, mitochondrial"/>
    <property type="match status" value="1"/>
</dbReference>
<comment type="pathway">
    <text evidence="3 11">Cofactor biosynthesis; biotin biosynthesis.</text>
</comment>
<dbReference type="GO" id="GO:0008710">
    <property type="term" value="F:8-amino-7-oxononanoate synthase activity"/>
    <property type="evidence" value="ECO:0007669"/>
    <property type="project" value="UniProtKB-UniRule"/>
</dbReference>
<dbReference type="OrthoDB" id="9807157at2"/>
<dbReference type="InterPro" id="IPR015422">
    <property type="entry name" value="PyrdxlP-dep_Trfase_small"/>
</dbReference>
<dbReference type="EC" id="2.3.1.47" evidence="11"/>
<reference evidence="13 14" key="1">
    <citation type="submission" date="2016-09" db="EMBL/GenBank/DDBJ databases">
        <title>Complete genome of Desulfosporosinus sp. OL.</title>
        <authorList>
            <person name="Mardanov A."/>
            <person name="Beletsky A."/>
            <person name="Panova A."/>
            <person name="Karnachuk O."/>
            <person name="Ravin N."/>
        </authorList>
    </citation>
    <scope>NUCLEOTIDE SEQUENCE [LARGE SCALE GENOMIC DNA]</scope>
    <source>
        <strain evidence="13 14">OL</strain>
    </source>
</reference>
<organism evidence="13 14">
    <name type="scientific">Desulfosporosinus metallidurans</name>
    <dbReference type="NCBI Taxonomy" id="1888891"/>
    <lineage>
        <taxon>Bacteria</taxon>
        <taxon>Bacillati</taxon>
        <taxon>Bacillota</taxon>
        <taxon>Clostridia</taxon>
        <taxon>Eubacteriales</taxon>
        <taxon>Desulfitobacteriaceae</taxon>
        <taxon>Desulfosporosinus</taxon>
    </lineage>
</organism>
<comment type="catalytic activity">
    <reaction evidence="9 11">
        <text>6-carboxyhexanoyl-[ACP] + L-alanine + H(+) = (8S)-8-amino-7-oxononanoate + holo-[ACP] + CO2</text>
        <dbReference type="Rhea" id="RHEA:42288"/>
        <dbReference type="Rhea" id="RHEA-COMP:9685"/>
        <dbReference type="Rhea" id="RHEA-COMP:9955"/>
        <dbReference type="ChEBI" id="CHEBI:15378"/>
        <dbReference type="ChEBI" id="CHEBI:16526"/>
        <dbReference type="ChEBI" id="CHEBI:57972"/>
        <dbReference type="ChEBI" id="CHEBI:64479"/>
        <dbReference type="ChEBI" id="CHEBI:78846"/>
        <dbReference type="ChEBI" id="CHEBI:149468"/>
        <dbReference type="EC" id="2.3.1.47"/>
    </reaction>
</comment>
<evidence type="ECO:0000256" key="8">
    <source>
        <dbReference type="ARBA" id="ARBA00022898"/>
    </source>
</evidence>
<dbReference type="InterPro" id="IPR015421">
    <property type="entry name" value="PyrdxlP-dep_Trfase_major"/>
</dbReference>
<comment type="subunit">
    <text evidence="5 11">Homodimer.</text>
</comment>
<sequence length="392" mass="43284">MEGFYADLEQRLENLREEHLFRELKSVTGAIGKWVEIKGRRLLNLSSNNYLGIACHPMLKTAAIQGVQQLGCSATSARLIVGNYELYDQVEKDLARFKDTEAALIFNSGYTANVGIIPALAGRGDIIISDKINHASIIDGIRLSGAEFLRYKHIDMVDLERCLKKAEGYRGKLIVTDSVFSMDGDLAPLPEIVKLKEKYGAVLMIDEAHGSGIFGENGRGLAEFYEVTDRVEITMGTLGKAFGCSGAYVAGRKVLIDYLRNKARSFIFTTGLPPSVLASVQAALQVVQQEKWRREEVLAKAAWVRDELTEAGFNLLNSECQIIPILVGDNAATLAFSRRLFDVNILAMAVRPPTVPLNAARLRLTIMATHSNEELAWAVEQIKQIGRELAII</sequence>
<dbReference type="InterPro" id="IPR015424">
    <property type="entry name" value="PyrdxlP-dep_Trfase"/>
</dbReference>
<dbReference type="Gene3D" id="3.40.640.10">
    <property type="entry name" value="Type I PLP-dependent aspartate aminotransferase-like (Major domain)"/>
    <property type="match status" value="1"/>
</dbReference>
<dbReference type="PROSITE" id="PS00599">
    <property type="entry name" value="AA_TRANSFER_CLASS_2"/>
    <property type="match status" value="1"/>
</dbReference>
<dbReference type="InterPro" id="IPR004839">
    <property type="entry name" value="Aminotransferase_I/II_large"/>
</dbReference>
<dbReference type="PANTHER" id="PTHR13693">
    <property type="entry name" value="CLASS II AMINOTRANSFERASE/8-AMINO-7-OXONONANOATE SYNTHASE"/>
    <property type="match status" value="1"/>
</dbReference>
<dbReference type="InterPro" id="IPR004723">
    <property type="entry name" value="AONS_Archaea/Proteobacteria"/>
</dbReference>
<comment type="function">
    <text evidence="2 11">Catalyzes the decarboxylative condensation of pimeloyl-[acyl-carrier protein] and L-alanine to produce 8-amino-7-oxononanoate (AON), [acyl-carrier protein], and carbon dioxide.</text>
</comment>
<evidence type="ECO:0000256" key="5">
    <source>
        <dbReference type="ARBA" id="ARBA00011738"/>
    </source>
</evidence>
<comment type="caution">
    <text evidence="13">The sequence shown here is derived from an EMBL/GenBank/DDBJ whole genome shotgun (WGS) entry which is preliminary data.</text>
</comment>
<dbReference type="Proteomes" id="UP000186102">
    <property type="component" value="Unassembled WGS sequence"/>
</dbReference>
<dbReference type="EMBL" id="MLBF01000001">
    <property type="protein sequence ID" value="OLN34045.1"/>
    <property type="molecule type" value="Genomic_DNA"/>
</dbReference>
<evidence type="ECO:0000256" key="2">
    <source>
        <dbReference type="ARBA" id="ARBA00002513"/>
    </source>
</evidence>
<dbReference type="PANTHER" id="PTHR13693:SF100">
    <property type="entry name" value="8-AMINO-7-OXONONANOATE SYNTHASE"/>
    <property type="match status" value="1"/>
</dbReference>
<gene>
    <name evidence="13" type="ORF">DSOL_0223</name>
</gene>
<evidence type="ECO:0000256" key="7">
    <source>
        <dbReference type="ARBA" id="ARBA00022756"/>
    </source>
</evidence>
<evidence type="ECO:0000256" key="1">
    <source>
        <dbReference type="ARBA" id="ARBA00001933"/>
    </source>
</evidence>
<evidence type="ECO:0000256" key="9">
    <source>
        <dbReference type="ARBA" id="ARBA00047715"/>
    </source>
</evidence>
<evidence type="ECO:0000313" key="14">
    <source>
        <dbReference type="Proteomes" id="UP000186102"/>
    </source>
</evidence>
<feature type="domain" description="Aminotransferase class I/classII large" evidence="12">
    <location>
        <begin position="42"/>
        <end position="382"/>
    </location>
</feature>
<protein>
    <recommendedName>
        <fullName evidence="11">8-amino-7-ketopelargonate synthase</fullName>
        <ecNumber evidence="11">2.3.1.47</ecNumber>
    </recommendedName>
</protein>
<dbReference type="InterPro" id="IPR001917">
    <property type="entry name" value="Aminotrans_II_pyridoxalP_BS"/>
</dbReference>
<evidence type="ECO:0000259" key="12">
    <source>
        <dbReference type="Pfam" id="PF00155"/>
    </source>
</evidence>
<evidence type="ECO:0000256" key="11">
    <source>
        <dbReference type="RuleBase" id="RU003693"/>
    </source>
</evidence>
<evidence type="ECO:0000313" key="13">
    <source>
        <dbReference type="EMBL" id="OLN34045.1"/>
    </source>
</evidence>
<accession>A0A1Q8R341</accession>
<keyword evidence="6 11" id="KW-0808">Transferase</keyword>
<dbReference type="Gene3D" id="3.90.1150.10">
    <property type="entry name" value="Aspartate Aminotransferase, domain 1"/>
    <property type="match status" value="1"/>
</dbReference>
<evidence type="ECO:0000256" key="10">
    <source>
        <dbReference type="PIRSR" id="PIRSR604723-51"/>
    </source>
</evidence>
<keyword evidence="8 10" id="KW-0663">Pyridoxal phosphate</keyword>
<keyword evidence="14" id="KW-1185">Reference proteome</keyword>
<evidence type="ECO:0000256" key="6">
    <source>
        <dbReference type="ARBA" id="ARBA00022679"/>
    </source>
</evidence>
<comment type="similarity">
    <text evidence="4 11">Belongs to the class-II pyridoxal-phosphate-dependent aminotransferase family. BioF subfamily.</text>
</comment>
<evidence type="ECO:0000256" key="3">
    <source>
        <dbReference type="ARBA" id="ARBA00004746"/>
    </source>
</evidence>
<proteinExistence type="inferred from homology"/>
<feature type="modified residue" description="N6-(pyridoxal phosphate)lysine" evidence="10">
    <location>
        <position position="240"/>
    </location>
</feature>
<dbReference type="NCBIfam" id="TIGR00858">
    <property type="entry name" value="bioF"/>
    <property type="match status" value="1"/>
</dbReference>
<dbReference type="UniPathway" id="UPA00078"/>